<dbReference type="EMBL" id="JACCBN010000001">
    <property type="protein sequence ID" value="NYD36527.1"/>
    <property type="molecule type" value="Genomic_DNA"/>
</dbReference>
<organism evidence="1 2">
    <name type="scientific">Actinomycetospora corticicola</name>
    <dbReference type="NCBI Taxonomy" id="663602"/>
    <lineage>
        <taxon>Bacteria</taxon>
        <taxon>Bacillati</taxon>
        <taxon>Actinomycetota</taxon>
        <taxon>Actinomycetes</taxon>
        <taxon>Pseudonocardiales</taxon>
        <taxon>Pseudonocardiaceae</taxon>
        <taxon>Actinomycetospora</taxon>
    </lineage>
</organism>
<comment type="caution">
    <text evidence="1">The sequence shown here is derived from an EMBL/GenBank/DDBJ whole genome shotgun (WGS) entry which is preliminary data.</text>
</comment>
<evidence type="ECO:0000313" key="2">
    <source>
        <dbReference type="Proteomes" id="UP000535890"/>
    </source>
</evidence>
<sequence length="88" mass="9205">MVVEKASAPEGRQTLLRHAATVVRTRGERGGYAGVSPADAAELSSTLESIAATADDDGVDHEEAVALAHRLVDDDHPELSPMWPGTAT</sequence>
<dbReference type="AlphaFoldDB" id="A0A7Y9DWK1"/>
<dbReference type="RefSeq" id="WP_179794191.1">
    <property type="nucleotide sequence ID" value="NZ_BAABHP010000021.1"/>
</dbReference>
<keyword evidence="2" id="KW-1185">Reference proteome</keyword>
<name>A0A7Y9DWK1_9PSEU</name>
<dbReference type="Proteomes" id="UP000535890">
    <property type="component" value="Unassembled WGS sequence"/>
</dbReference>
<reference evidence="1 2" key="1">
    <citation type="submission" date="2020-07" db="EMBL/GenBank/DDBJ databases">
        <title>Sequencing the genomes of 1000 actinobacteria strains.</title>
        <authorList>
            <person name="Klenk H.-P."/>
        </authorList>
    </citation>
    <scope>NUCLEOTIDE SEQUENCE [LARGE SCALE GENOMIC DNA]</scope>
    <source>
        <strain evidence="1 2">DSM 45772</strain>
    </source>
</reference>
<proteinExistence type="predicted"/>
<gene>
    <name evidence="1" type="ORF">BJ983_002629</name>
</gene>
<protein>
    <submittedName>
        <fullName evidence="1">Uncharacterized protein</fullName>
    </submittedName>
</protein>
<accession>A0A7Y9DWK1</accession>
<evidence type="ECO:0000313" key="1">
    <source>
        <dbReference type="EMBL" id="NYD36527.1"/>
    </source>
</evidence>